<evidence type="ECO:0000256" key="3">
    <source>
        <dbReference type="ARBA" id="ARBA00004406"/>
    </source>
</evidence>
<keyword evidence="10 13" id="KW-0408">Iron</keyword>
<evidence type="ECO:0000313" key="15">
    <source>
        <dbReference type="EMBL" id="WIM41631.1"/>
    </source>
</evidence>
<evidence type="ECO:0000256" key="12">
    <source>
        <dbReference type="ARBA" id="ARBA00023136"/>
    </source>
</evidence>
<dbReference type="SUPFAM" id="SSF48264">
    <property type="entry name" value="Cytochrome P450"/>
    <property type="match status" value="1"/>
</dbReference>
<evidence type="ECO:0000256" key="10">
    <source>
        <dbReference type="ARBA" id="ARBA00023004"/>
    </source>
</evidence>
<sequence length="524" mass="61292">MYVLTSFLLSLVTLFLSLYLYMKKCHKFFEKSRIPHIKPHWFFGNMKDLFLKRKDVVAGYQDIYEELKHHRFAGFYMLHKPSIMICDPELIKIILVKDFSYFHERGYPRVVKEVEPLSNHVANMTGDEWKNLRIKLTGTFSSGKMKMMFPLVKKCAEGIKPALNKYYSDDEAFDAKDLNARFTTDVIGSCAFGIEANSLQDPDSEFRKMGKAFNEKRWKTSIRYLFPQVPVFLIKLLNLETPPPQMTNYFTNIVRDMIKYREENNITRGDFLDLLISMKNDKKVERPKDQNDDVDLEKFVSQIGTNYKKNDVEMTIELMAAQCFLFYAAGFEGASNTLMFLLYELAENPEIQNKLRNEIISAIDDNDGEFTYEMMRKLPYLEMVISETLRKHSIALFLIRKCSENYKIPDSEVVIKKGSSIVIPTFGLHFDTRYFEKPNDFYPEHFSDENKKKRPHYVYLPFGEGPRVCIAERFARMQITVGVVYLLKDFHYEVSPKTKKPLEVIPTAGGMKVKDGIWLKCRPL</sequence>
<dbReference type="PRINTS" id="PR00463">
    <property type="entry name" value="EP450I"/>
</dbReference>
<dbReference type="GO" id="GO:0004497">
    <property type="term" value="F:monooxygenase activity"/>
    <property type="evidence" value="ECO:0007669"/>
    <property type="project" value="UniProtKB-KW"/>
</dbReference>
<keyword evidence="11 14" id="KW-0503">Monooxygenase</keyword>
<dbReference type="GO" id="GO:0005506">
    <property type="term" value="F:iron ion binding"/>
    <property type="evidence" value="ECO:0007669"/>
    <property type="project" value="InterPro"/>
</dbReference>
<dbReference type="PANTHER" id="PTHR24292:SF54">
    <property type="entry name" value="CYP9F3-RELATED"/>
    <property type="match status" value="1"/>
</dbReference>
<dbReference type="GO" id="GO:0005789">
    <property type="term" value="C:endoplasmic reticulum membrane"/>
    <property type="evidence" value="ECO:0007669"/>
    <property type="project" value="UniProtKB-SubCell"/>
</dbReference>
<name>A0AAT9UTQ8_MACHI</name>
<proteinExistence type="evidence at transcript level"/>
<evidence type="ECO:0000256" key="9">
    <source>
        <dbReference type="ARBA" id="ARBA00023002"/>
    </source>
</evidence>
<evidence type="ECO:0000256" key="2">
    <source>
        <dbReference type="ARBA" id="ARBA00004174"/>
    </source>
</evidence>
<dbReference type="PROSITE" id="PS00086">
    <property type="entry name" value="CYTOCHROME_P450"/>
    <property type="match status" value="1"/>
</dbReference>
<evidence type="ECO:0000256" key="14">
    <source>
        <dbReference type="RuleBase" id="RU000461"/>
    </source>
</evidence>
<dbReference type="FunFam" id="1.10.630.10:FF:000042">
    <property type="entry name" value="Cytochrome P450"/>
    <property type="match status" value="1"/>
</dbReference>
<dbReference type="InterPro" id="IPR001128">
    <property type="entry name" value="Cyt_P450"/>
</dbReference>
<organism evidence="15">
    <name type="scientific">Maconellicoccus hirsutus</name>
    <name type="common">Pink hibiscus mealybug</name>
    <dbReference type="NCBI Taxonomy" id="177089"/>
    <lineage>
        <taxon>Eukaryota</taxon>
        <taxon>Metazoa</taxon>
        <taxon>Ecdysozoa</taxon>
        <taxon>Arthropoda</taxon>
        <taxon>Hexapoda</taxon>
        <taxon>Insecta</taxon>
        <taxon>Pterygota</taxon>
        <taxon>Neoptera</taxon>
        <taxon>Paraneoptera</taxon>
        <taxon>Hemiptera</taxon>
        <taxon>Sternorrhyncha</taxon>
        <taxon>Coccoidea</taxon>
        <taxon>Pseudococcidae</taxon>
        <taxon>Maconellicoccus</taxon>
    </lineage>
</organism>
<evidence type="ECO:0000256" key="7">
    <source>
        <dbReference type="ARBA" id="ARBA00022824"/>
    </source>
</evidence>
<keyword evidence="5 13" id="KW-0349">Heme</keyword>
<evidence type="ECO:0000256" key="5">
    <source>
        <dbReference type="ARBA" id="ARBA00022617"/>
    </source>
</evidence>
<evidence type="ECO:0000256" key="13">
    <source>
        <dbReference type="PIRSR" id="PIRSR602401-1"/>
    </source>
</evidence>
<reference evidence="15" key="1">
    <citation type="submission" date="2023-06" db="EMBL/GenBank/DDBJ databases">
        <title>Identification of Cytochrome P450s in Maconellicoccus hirsutus.</title>
        <authorList>
            <person name="Selvamani S.B."/>
            <person name="Negi N."/>
            <person name="Nagarjuna Reddy K.V."/>
            <person name="Ramasamy G.G."/>
        </authorList>
    </citation>
    <scope>NUCLEOTIDE SEQUENCE</scope>
</reference>
<evidence type="ECO:0000256" key="4">
    <source>
        <dbReference type="ARBA" id="ARBA00010617"/>
    </source>
</evidence>
<accession>A0AAT9UTQ8</accession>
<keyword evidence="6 13" id="KW-0479">Metal-binding</keyword>
<evidence type="ECO:0000256" key="11">
    <source>
        <dbReference type="ARBA" id="ARBA00023033"/>
    </source>
</evidence>
<dbReference type="CDD" id="cd11056">
    <property type="entry name" value="CYP6-like"/>
    <property type="match status" value="1"/>
</dbReference>
<dbReference type="InterPro" id="IPR002401">
    <property type="entry name" value="Cyt_P450_E_grp-I"/>
</dbReference>
<evidence type="ECO:0000256" key="1">
    <source>
        <dbReference type="ARBA" id="ARBA00001971"/>
    </source>
</evidence>
<dbReference type="InterPro" id="IPR017972">
    <property type="entry name" value="Cyt_P450_CS"/>
</dbReference>
<dbReference type="AlphaFoldDB" id="A0AAT9UTQ8"/>
<protein>
    <submittedName>
        <fullName evidence="15">Cytochrome P450 6PZ24</fullName>
    </submittedName>
</protein>
<evidence type="ECO:0000256" key="8">
    <source>
        <dbReference type="ARBA" id="ARBA00022848"/>
    </source>
</evidence>
<dbReference type="InterPro" id="IPR050476">
    <property type="entry name" value="Insect_CytP450_Detox"/>
</dbReference>
<dbReference type="GO" id="GO:0020037">
    <property type="term" value="F:heme binding"/>
    <property type="evidence" value="ECO:0007669"/>
    <property type="project" value="InterPro"/>
</dbReference>
<keyword evidence="9 14" id="KW-0560">Oxidoreductase</keyword>
<keyword evidence="8" id="KW-0492">Microsome</keyword>
<dbReference type="EMBL" id="OR117191">
    <property type="protein sequence ID" value="WIM41631.1"/>
    <property type="molecule type" value="mRNA"/>
</dbReference>
<keyword evidence="7" id="KW-0256">Endoplasmic reticulum</keyword>
<dbReference type="PRINTS" id="PR00385">
    <property type="entry name" value="P450"/>
</dbReference>
<evidence type="ECO:0000256" key="6">
    <source>
        <dbReference type="ARBA" id="ARBA00022723"/>
    </source>
</evidence>
<comment type="cofactor">
    <cofactor evidence="1 13">
        <name>heme</name>
        <dbReference type="ChEBI" id="CHEBI:30413"/>
    </cofactor>
</comment>
<comment type="similarity">
    <text evidence="4 14">Belongs to the cytochrome P450 family.</text>
</comment>
<feature type="binding site" description="axial binding residue" evidence="13">
    <location>
        <position position="469"/>
    </location>
    <ligand>
        <name>heme</name>
        <dbReference type="ChEBI" id="CHEBI:30413"/>
    </ligand>
    <ligandPart>
        <name>Fe</name>
        <dbReference type="ChEBI" id="CHEBI:18248"/>
    </ligandPart>
</feature>
<dbReference type="InterPro" id="IPR036396">
    <property type="entry name" value="Cyt_P450_sf"/>
</dbReference>
<comment type="subcellular location">
    <subcellularLocation>
        <location evidence="3">Endoplasmic reticulum membrane</location>
        <topology evidence="3">Peripheral membrane protein</topology>
    </subcellularLocation>
    <subcellularLocation>
        <location evidence="2">Microsome membrane</location>
        <topology evidence="2">Peripheral membrane protein</topology>
    </subcellularLocation>
</comment>
<dbReference type="GO" id="GO:0016705">
    <property type="term" value="F:oxidoreductase activity, acting on paired donors, with incorporation or reduction of molecular oxygen"/>
    <property type="evidence" value="ECO:0007669"/>
    <property type="project" value="InterPro"/>
</dbReference>
<dbReference type="PANTHER" id="PTHR24292">
    <property type="entry name" value="CYTOCHROME P450"/>
    <property type="match status" value="1"/>
</dbReference>
<dbReference type="Gene3D" id="1.10.630.10">
    <property type="entry name" value="Cytochrome P450"/>
    <property type="match status" value="1"/>
</dbReference>
<keyword evidence="12" id="KW-0472">Membrane</keyword>
<dbReference type="Pfam" id="PF00067">
    <property type="entry name" value="p450"/>
    <property type="match status" value="1"/>
</dbReference>